<protein>
    <submittedName>
        <fullName evidence="2">Ribonuclease H protein At1g65750 family</fullName>
    </submittedName>
</protein>
<sequence>LPQNICDTIDRLCKALLWSTSGSTRVWNIVSWKDIVKPKSEGGLGMRDTRVANIDLLGSLVWDLLQTTDKPWVQVLTHKYLQQGSILNHSPPLGASYVWRSINKAALALQAVFGPRLGTGKSHFWYTNWLGTGPLCQQVSFVDIHDSQLRLFELWDTDGWQLHRLHTCLPQQLVERIQQVTIPQNQVGDDRIAWFGRNNGVFSASSGYHYILGHGSPTDRIWRKLWKLPIPEKLKLFLWQVLHDALPTNYKRFTCHLAPSPACTHCSAIEETTLHVLRDCPYSRELWYRMGIASTTMMSTPNLHH</sequence>
<dbReference type="InterPro" id="IPR026960">
    <property type="entry name" value="RVT-Znf"/>
</dbReference>
<gene>
    <name evidence="2" type="ORF">KK1_030720</name>
</gene>
<dbReference type="OMA" id="VANIWRC"/>
<name>A0A151RYI5_CAJCA</name>
<proteinExistence type="predicted"/>
<keyword evidence="3" id="KW-1185">Reference proteome</keyword>
<dbReference type="EMBL" id="KQ483522">
    <property type="protein sequence ID" value="KYP47614.1"/>
    <property type="molecule type" value="Genomic_DNA"/>
</dbReference>
<dbReference type="PANTHER" id="PTHR33116:SF86">
    <property type="entry name" value="REVERSE TRANSCRIPTASE DOMAIN-CONTAINING PROTEIN"/>
    <property type="match status" value="1"/>
</dbReference>
<dbReference type="AlphaFoldDB" id="A0A151RYI5"/>
<evidence type="ECO:0000313" key="2">
    <source>
        <dbReference type="EMBL" id="KYP47614.1"/>
    </source>
</evidence>
<feature type="non-terminal residue" evidence="2">
    <location>
        <position position="1"/>
    </location>
</feature>
<evidence type="ECO:0000259" key="1">
    <source>
        <dbReference type="Pfam" id="PF13966"/>
    </source>
</evidence>
<dbReference type="Pfam" id="PF13966">
    <property type="entry name" value="zf-RVT"/>
    <property type="match status" value="1"/>
</dbReference>
<evidence type="ECO:0000313" key="3">
    <source>
        <dbReference type="Proteomes" id="UP000075243"/>
    </source>
</evidence>
<reference evidence="2" key="1">
    <citation type="journal article" date="2012" name="Nat. Biotechnol.">
        <title>Draft genome sequence of pigeonpea (Cajanus cajan), an orphan legume crop of resource-poor farmers.</title>
        <authorList>
            <person name="Varshney R.K."/>
            <person name="Chen W."/>
            <person name="Li Y."/>
            <person name="Bharti A.K."/>
            <person name="Saxena R.K."/>
            <person name="Schlueter J.A."/>
            <person name="Donoghue M.T."/>
            <person name="Azam S."/>
            <person name="Fan G."/>
            <person name="Whaley A.M."/>
            <person name="Farmer A.D."/>
            <person name="Sheridan J."/>
            <person name="Iwata A."/>
            <person name="Tuteja R."/>
            <person name="Penmetsa R.V."/>
            <person name="Wu W."/>
            <person name="Upadhyaya H.D."/>
            <person name="Yang S.P."/>
            <person name="Shah T."/>
            <person name="Saxena K.B."/>
            <person name="Michael T."/>
            <person name="McCombie W.R."/>
            <person name="Yang B."/>
            <person name="Zhang G."/>
            <person name="Yang H."/>
            <person name="Wang J."/>
            <person name="Spillane C."/>
            <person name="Cook D.R."/>
            <person name="May G.D."/>
            <person name="Xu X."/>
            <person name="Jackson S.A."/>
        </authorList>
    </citation>
    <scope>NUCLEOTIDE SEQUENCE [LARGE SCALE GENOMIC DNA]</scope>
</reference>
<organism evidence="2 3">
    <name type="scientific">Cajanus cajan</name>
    <name type="common">Pigeon pea</name>
    <name type="synonym">Cajanus indicus</name>
    <dbReference type="NCBI Taxonomy" id="3821"/>
    <lineage>
        <taxon>Eukaryota</taxon>
        <taxon>Viridiplantae</taxon>
        <taxon>Streptophyta</taxon>
        <taxon>Embryophyta</taxon>
        <taxon>Tracheophyta</taxon>
        <taxon>Spermatophyta</taxon>
        <taxon>Magnoliopsida</taxon>
        <taxon>eudicotyledons</taxon>
        <taxon>Gunneridae</taxon>
        <taxon>Pentapetalae</taxon>
        <taxon>rosids</taxon>
        <taxon>fabids</taxon>
        <taxon>Fabales</taxon>
        <taxon>Fabaceae</taxon>
        <taxon>Papilionoideae</taxon>
        <taxon>50 kb inversion clade</taxon>
        <taxon>NPAAA clade</taxon>
        <taxon>indigoferoid/millettioid clade</taxon>
        <taxon>Phaseoleae</taxon>
        <taxon>Cajanus</taxon>
    </lineage>
</organism>
<dbReference type="PANTHER" id="PTHR33116">
    <property type="entry name" value="REVERSE TRANSCRIPTASE ZINC-BINDING DOMAIN-CONTAINING PROTEIN-RELATED-RELATED"/>
    <property type="match status" value="1"/>
</dbReference>
<feature type="domain" description="Reverse transcriptase zinc-binding" evidence="1">
    <location>
        <begin position="202"/>
        <end position="287"/>
    </location>
</feature>
<dbReference type="Proteomes" id="UP000075243">
    <property type="component" value="Unassembled WGS sequence"/>
</dbReference>
<accession>A0A151RYI5</accession>